<protein>
    <submittedName>
        <fullName evidence="1">Uncharacterized protein</fullName>
    </submittedName>
</protein>
<evidence type="ECO:0000313" key="1">
    <source>
        <dbReference type="EMBL" id="KKN88301.1"/>
    </source>
</evidence>
<sequence length="168" mass="19616">MLRRAFMKLMGATPLLPLLPLPESVAKDIVEDGCDDGPIMEVWESAYKGDLVDAVAAEEWKGLVDLQQCRLDRHWYSVVYYVCIPPGCIGHGYPAWDGFYYGFKHDCPFDLYEKLFWMRRALHRRLETKYPKTYYTGPVNTIVSEVCKRGLTDTKYTIVNWDDSMRWE</sequence>
<organism evidence="1">
    <name type="scientific">marine sediment metagenome</name>
    <dbReference type="NCBI Taxonomy" id="412755"/>
    <lineage>
        <taxon>unclassified sequences</taxon>
        <taxon>metagenomes</taxon>
        <taxon>ecological metagenomes</taxon>
    </lineage>
</organism>
<dbReference type="EMBL" id="LAZR01000129">
    <property type="protein sequence ID" value="KKN88301.1"/>
    <property type="molecule type" value="Genomic_DNA"/>
</dbReference>
<proteinExistence type="predicted"/>
<gene>
    <name evidence="1" type="ORF">LCGC14_0248630</name>
</gene>
<comment type="caution">
    <text evidence="1">The sequence shown here is derived from an EMBL/GenBank/DDBJ whole genome shotgun (WGS) entry which is preliminary data.</text>
</comment>
<accession>A0A0F9WQ53</accession>
<reference evidence="1" key="1">
    <citation type="journal article" date="2015" name="Nature">
        <title>Complex archaea that bridge the gap between prokaryotes and eukaryotes.</title>
        <authorList>
            <person name="Spang A."/>
            <person name="Saw J.H."/>
            <person name="Jorgensen S.L."/>
            <person name="Zaremba-Niedzwiedzka K."/>
            <person name="Martijn J."/>
            <person name="Lind A.E."/>
            <person name="van Eijk R."/>
            <person name="Schleper C."/>
            <person name="Guy L."/>
            <person name="Ettema T.J."/>
        </authorList>
    </citation>
    <scope>NUCLEOTIDE SEQUENCE</scope>
</reference>
<name>A0A0F9WQ53_9ZZZZ</name>
<dbReference type="AlphaFoldDB" id="A0A0F9WQ53"/>